<proteinExistence type="predicted"/>
<accession>A0A1Y5FH41</accession>
<gene>
    <name evidence="1" type="ORF">A9Q84_04305</name>
</gene>
<sequence length="146" mass="17311">MEHGNYNKFNRPKFNKAGIFSDDFESFQSLENLLLDLEKGNIFDTSDIYKSYCFELKSILKSDDVKESLENFFKVENQLEKLESMFEFEGAVPNLLDFHRNFSPTVLRAFWESISANEFESLPVKLLEAFRIAIEEELYIWQEKKH</sequence>
<evidence type="ECO:0000313" key="1">
    <source>
        <dbReference type="EMBL" id="OUR98645.1"/>
    </source>
</evidence>
<dbReference type="EMBL" id="MAAO01000004">
    <property type="protein sequence ID" value="OUR98645.1"/>
    <property type="molecule type" value="Genomic_DNA"/>
</dbReference>
<evidence type="ECO:0000313" key="2">
    <source>
        <dbReference type="Proteomes" id="UP000196531"/>
    </source>
</evidence>
<reference evidence="2" key="1">
    <citation type="journal article" date="2017" name="Proc. Natl. Acad. Sci. U.S.A.">
        <title>Simulation of Deepwater Horizon oil plume reveals substrate specialization within a complex community of hydrocarbon-degraders.</title>
        <authorList>
            <person name="Hu P."/>
            <person name="Dubinsky E.A."/>
            <person name="Probst A.J."/>
            <person name="Wang J."/>
            <person name="Sieber C.M.K."/>
            <person name="Tom L.M."/>
            <person name="Gardinali P."/>
            <person name="Banfield J.F."/>
            <person name="Atlas R.M."/>
            <person name="Andersen G.L."/>
        </authorList>
    </citation>
    <scope>NUCLEOTIDE SEQUENCE [LARGE SCALE GENOMIC DNA]</scope>
</reference>
<dbReference type="Proteomes" id="UP000196531">
    <property type="component" value="Unassembled WGS sequence"/>
</dbReference>
<dbReference type="AlphaFoldDB" id="A0A1Y5FH41"/>
<comment type="caution">
    <text evidence="1">The sequence shown here is derived from an EMBL/GenBank/DDBJ whole genome shotgun (WGS) entry which is preliminary data.</text>
</comment>
<name>A0A1Y5FH41_9BACT</name>
<protein>
    <submittedName>
        <fullName evidence="1">Uncharacterized protein</fullName>
    </submittedName>
</protein>
<organism evidence="1 2">
    <name type="scientific">Halobacteriovorax marinus</name>
    <dbReference type="NCBI Taxonomy" id="97084"/>
    <lineage>
        <taxon>Bacteria</taxon>
        <taxon>Pseudomonadati</taxon>
        <taxon>Bdellovibrionota</taxon>
        <taxon>Bacteriovoracia</taxon>
        <taxon>Bacteriovoracales</taxon>
        <taxon>Halobacteriovoraceae</taxon>
        <taxon>Halobacteriovorax</taxon>
    </lineage>
</organism>